<dbReference type="SUPFAM" id="SSF56399">
    <property type="entry name" value="ADP-ribosylation"/>
    <property type="match status" value="1"/>
</dbReference>
<proteinExistence type="predicted"/>
<dbReference type="eggNOG" id="COG3502">
    <property type="taxonomic scope" value="Bacteria"/>
</dbReference>
<dbReference type="Pfam" id="PF06108">
    <property type="entry name" value="DUF952"/>
    <property type="match status" value="1"/>
</dbReference>
<dbReference type="OrthoDB" id="9799937at2"/>
<dbReference type="EMBL" id="ARYJ01000005">
    <property type="protein sequence ID" value="KCZ88693.1"/>
    <property type="molecule type" value="Genomic_DNA"/>
</dbReference>
<dbReference type="RefSeq" id="WP_035581569.1">
    <property type="nucleotide sequence ID" value="NZ_ARYJ01000005.1"/>
</dbReference>
<dbReference type="PANTHER" id="PTHR34129">
    <property type="entry name" value="BLR1139 PROTEIN"/>
    <property type="match status" value="1"/>
</dbReference>
<evidence type="ECO:0008006" key="3">
    <source>
        <dbReference type="Google" id="ProtNLM"/>
    </source>
</evidence>
<dbReference type="Proteomes" id="UP000024816">
    <property type="component" value="Unassembled WGS sequence"/>
</dbReference>
<dbReference type="PATRIC" id="fig|1280952.3.peg.1996"/>
<dbReference type="Gene3D" id="3.20.170.20">
    <property type="entry name" value="Protein of unknown function DUF952"/>
    <property type="match status" value="1"/>
</dbReference>
<evidence type="ECO:0000313" key="1">
    <source>
        <dbReference type="EMBL" id="KCZ88693.1"/>
    </source>
</evidence>
<name>A0A059FDV4_9PROT</name>
<protein>
    <recommendedName>
        <fullName evidence="3">Glutathione S-transferase domain-containing protein</fullName>
    </recommendedName>
</protein>
<reference evidence="1 2" key="1">
    <citation type="journal article" date="2014" name="Antonie Van Leeuwenhoek">
        <title>Hyphomonas beringensis sp. nov. and Hyphomonas chukchiensis sp. nov., isolated from surface seawater of the Bering Sea and Chukchi Sea.</title>
        <authorList>
            <person name="Li C."/>
            <person name="Lai Q."/>
            <person name="Li G."/>
            <person name="Dong C."/>
            <person name="Wang J."/>
            <person name="Liao Y."/>
            <person name="Shao Z."/>
        </authorList>
    </citation>
    <scope>NUCLEOTIDE SEQUENCE [LARGE SCALE GENOMIC DNA]</scope>
    <source>
        <strain evidence="1 2">VP2</strain>
    </source>
</reference>
<evidence type="ECO:0000313" key="2">
    <source>
        <dbReference type="Proteomes" id="UP000024816"/>
    </source>
</evidence>
<organism evidence="1 2">
    <name type="scientific">Hyphomonas jannaschiana VP2</name>
    <dbReference type="NCBI Taxonomy" id="1280952"/>
    <lineage>
        <taxon>Bacteria</taxon>
        <taxon>Pseudomonadati</taxon>
        <taxon>Pseudomonadota</taxon>
        <taxon>Alphaproteobacteria</taxon>
        <taxon>Hyphomonadales</taxon>
        <taxon>Hyphomonadaceae</taxon>
        <taxon>Hyphomonas</taxon>
    </lineage>
</organism>
<dbReference type="AlphaFoldDB" id="A0A059FDV4"/>
<keyword evidence="2" id="KW-1185">Reference proteome</keyword>
<accession>A0A059FDV4</accession>
<dbReference type="STRING" id="1280952.HJA_09999"/>
<dbReference type="PANTHER" id="PTHR34129:SF1">
    <property type="entry name" value="DUF952 DOMAIN-CONTAINING PROTEIN"/>
    <property type="match status" value="1"/>
</dbReference>
<sequence>MTETGETHVYKLLTGDDWQAASAAGVTSVAIDQQDGYVHLSTRAQVEETARLHFASAKGIRLLRFAVAELPPLTWEPSRGGQMFPHLYAPLEVSRADAVWQLRRGEDGALHFPEDY</sequence>
<dbReference type="InterPro" id="IPR009297">
    <property type="entry name" value="DUF952"/>
</dbReference>
<gene>
    <name evidence="1" type="ORF">HJA_09999</name>
</gene>
<comment type="caution">
    <text evidence="1">The sequence shown here is derived from an EMBL/GenBank/DDBJ whole genome shotgun (WGS) entry which is preliminary data.</text>
</comment>